<accession>A0ABP1GSA9</accession>
<protein>
    <submittedName>
        <fullName evidence="2">Hypothetical_protein</fullName>
    </submittedName>
</protein>
<evidence type="ECO:0000313" key="3">
    <source>
        <dbReference type="Proteomes" id="UP001642409"/>
    </source>
</evidence>
<sequence length="281" mass="32657">MIQKSQNNNLMEQQRNKLTEIQNNIDKNRREFEQTTSVHQLQELQKQLTIQLIKEKDEYKLAQQRCQDEMRAVNISNTHMINQKMDELIALQETSSKIPQQILVLTRNVQKLRQYYQMLFVSGLQIQEQQIQHLIQLQQKNHEFEAEIISNAAKLQNTTPEAVISIDSSDFASAINYHEKLQNKLQSVNSRIDAAINSKIAHKTRIQHLESTLAQLQDSFSAYQSFCASKQNEQEQIKELQNCIVNQQTNIKAIENKLICEMLRSAPVVFGTKKMIQIGHK</sequence>
<dbReference type="Proteomes" id="UP001642409">
    <property type="component" value="Unassembled WGS sequence"/>
</dbReference>
<gene>
    <name evidence="2" type="ORF">HINF_LOCUS4862</name>
</gene>
<evidence type="ECO:0000256" key="1">
    <source>
        <dbReference type="SAM" id="Coils"/>
    </source>
</evidence>
<name>A0ABP1GSA9_9EUKA</name>
<organism evidence="2 3">
    <name type="scientific">Hexamita inflata</name>
    <dbReference type="NCBI Taxonomy" id="28002"/>
    <lineage>
        <taxon>Eukaryota</taxon>
        <taxon>Metamonada</taxon>
        <taxon>Diplomonadida</taxon>
        <taxon>Hexamitidae</taxon>
        <taxon>Hexamitinae</taxon>
        <taxon>Hexamita</taxon>
    </lineage>
</organism>
<keyword evidence="3" id="KW-1185">Reference proteome</keyword>
<dbReference type="EMBL" id="CAXDID020000009">
    <property type="protein sequence ID" value="CAL5978600.1"/>
    <property type="molecule type" value="Genomic_DNA"/>
</dbReference>
<feature type="coiled-coil region" evidence="1">
    <location>
        <begin position="230"/>
        <end position="257"/>
    </location>
</feature>
<feature type="coiled-coil region" evidence="1">
    <location>
        <begin position="4"/>
        <end position="58"/>
    </location>
</feature>
<evidence type="ECO:0000313" key="2">
    <source>
        <dbReference type="EMBL" id="CAL5978600.1"/>
    </source>
</evidence>
<proteinExistence type="predicted"/>
<keyword evidence="1" id="KW-0175">Coiled coil</keyword>
<reference evidence="2 3" key="1">
    <citation type="submission" date="2024-07" db="EMBL/GenBank/DDBJ databases">
        <authorList>
            <person name="Akdeniz Z."/>
        </authorList>
    </citation>
    <scope>NUCLEOTIDE SEQUENCE [LARGE SCALE GENOMIC DNA]</scope>
</reference>
<comment type="caution">
    <text evidence="2">The sequence shown here is derived from an EMBL/GenBank/DDBJ whole genome shotgun (WGS) entry which is preliminary data.</text>
</comment>